<dbReference type="HOGENOM" id="CLU_106303_1_0_11"/>
<dbReference type="eggNOG" id="COG3797">
    <property type="taxonomic scope" value="Bacteria"/>
</dbReference>
<dbReference type="PIRSF" id="PIRSF008502">
    <property type="entry name" value="UCP008502"/>
    <property type="match status" value="1"/>
</dbReference>
<protein>
    <recommendedName>
        <fullName evidence="3">DUF1697 domain-containing protein</fullName>
    </recommendedName>
</protein>
<proteinExistence type="predicted"/>
<name>C8XI44_NAKMY</name>
<dbReference type="Pfam" id="PF08002">
    <property type="entry name" value="DUF1697"/>
    <property type="match status" value="1"/>
</dbReference>
<dbReference type="KEGG" id="nml:Namu_2030"/>
<evidence type="ECO:0000313" key="2">
    <source>
        <dbReference type="Proteomes" id="UP000002218"/>
    </source>
</evidence>
<dbReference type="EMBL" id="CP001737">
    <property type="protein sequence ID" value="ACV78413.1"/>
    <property type="molecule type" value="Genomic_DNA"/>
</dbReference>
<reference evidence="1 2" key="2">
    <citation type="journal article" date="2010" name="Stand. Genomic Sci.">
        <title>Complete genome sequence of Nakamurella multipartita type strain (Y-104).</title>
        <authorList>
            <person name="Tice H."/>
            <person name="Mayilraj S."/>
            <person name="Sims D."/>
            <person name="Lapidus A."/>
            <person name="Nolan M."/>
            <person name="Lucas S."/>
            <person name="Glavina Del Rio T."/>
            <person name="Copeland A."/>
            <person name="Cheng J.F."/>
            <person name="Meincke L."/>
            <person name="Bruce D."/>
            <person name="Goodwin L."/>
            <person name="Pitluck S."/>
            <person name="Ivanova N."/>
            <person name="Mavromatis K."/>
            <person name="Ovchinnikova G."/>
            <person name="Pati A."/>
            <person name="Chen A."/>
            <person name="Palaniappan K."/>
            <person name="Land M."/>
            <person name="Hauser L."/>
            <person name="Chang Y.J."/>
            <person name="Jeffries C.D."/>
            <person name="Detter J.C."/>
            <person name="Brettin T."/>
            <person name="Rohde M."/>
            <person name="Goker M."/>
            <person name="Bristow J."/>
            <person name="Eisen J.A."/>
            <person name="Markowitz V."/>
            <person name="Hugenholtz P."/>
            <person name="Kyrpides N.C."/>
            <person name="Klenk H.P."/>
            <person name="Chen F."/>
        </authorList>
    </citation>
    <scope>NUCLEOTIDE SEQUENCE [LARGE SCALE GENOMIC DNA]</scope>
    <source>
        <strain evidence="2">ATCC 700099 / DSM 44233 / CIP 104796 / JCM 9543 / NBRC 105858 / Y-104</strain>
    </source>
</reference>
<keyword evidence="2" id="KW-1185">Reference proteome</keyword>
<dbReference type="PANTHER" id="PTHR36439:SF1">
    <property type="entry name" value="DUF1697 DOMAIN-CONTAINING PROTEIN"/>
    <property type="match status" value="1"/>
</dbReference>
<dbReference type="AlphaFoldDB" id="C8XI44"/>
<evidence type="ECO:0000313" key="1">
    <source>
        <dbReference type="EMBL" id="ACV78413.1"/>
    </source>
</evidence>
<sequence>MAGLHIALIRGINVGRNKRVAMADLRALLTDLGYGDVRTLLQSGNAVFSAPGSSAALATAIEQAMTEQLKVTARVLVRTPTQLAAAIEADPFGPRATDGSKHFLGFLDDTPSQGTVAAVPELADDADTAPDEARFAAGHLYLWCPNGISKSTLWKVNWDKALGTAVTLRNWNTATKLAELAG</sequence>
<dbReference type="OrthoDB" id="9806494at2"/>
<dbReference type="SUPFAM" id="SSF160379">
    <property type="entry name" value="SP0830-like"/>
    <property type="match status" value="1"/>
</dbReference>
<dbReference type="STRING" id="479431.Namu_2030"/>
<reference evidence="2" key="1">
    <citation type="submission" date="2009-09" db="EMBL/GenBank/DDBJ databases">
        <title>The complete genome of Nakamurella multipartita DSM 44233.</title>
        <authorList>
            <consortium name="US DOE Joint Genome Institute (JGI-PGF)"/>
            <person name="Lucas S."/>
            <person name="Copeland A."/>
            <person name="Lapidus A."/>
            <person name="Glavina del Rio T."/>
            <person name="Dalin E."/>
            <person name="Tice H."/>
            <person name="Bruce D."/>
            <person name="Goodwin L."/>
            <person name="Pitluck S."/>
            <person name="Kyrpides N."/>
            <person name="Mavromatis K."/>
            <person name="Ivanova N."/>
            <person name="Ovchinnikova G."/>
            <person name="Sims D."/>
            <person name="Meincke L."/>
            <person name="Brettin T."/>
            <person name="Detter J.C."/>
            <person name="Han C."/>
            <person name="Larimer F."/>
            <person name="Land M."/>
            <person name="Hauser L."/>
            <person name="Markowitz V."/>
            <person name="Cheng J.-F."/>
            <person name="Hugenholtz P."/>
            <person name="Woyke T."/>
            <person name="Wu D."/>
            <person name="Klenk H.-P."/>
            <person name="Eisen J.A."/>
        </authorList>
    </citation>
    <scope>NUCLEOTIDE SEQUENCE [LARGE SCALE GENOMIC DNA]</scope>
    <source>
        <strain evidence="2">ATCC 700099 / DSM 44233 / CIP 104796 / JCM 9543 / NBRC 105858 / Y-104</strain>
    </source>
</reference>
<dbReference type="InParanoid" id="C8XI44"/>
<dbReference type="InterPro" id="IPR012545">
    <property type="entry name" value="DUF1697"/>
</dbReference>
<dbReference type="PANTHER" id="PTHR36439">
    <property type="entry name" value="BLL4334 PROTEIN"/>
    <property type="match status" value="1"/>
</dbReference>
<dbReference type="RefSeq" id="WP_015747311.1">
    <property type="nucleotide sequence ID" value="NC_013235.1"/>
</dbReference>
<dbReference type="Gene3D" id="3.30.70.1280">
    <property type="entry name" value="SP0830-like domains"/>
    <property type="match status" value="1"/>
</dbReference>
<dbReference type="Proteomes" id="UP000002218">
    <property type="component" value="Chromosome"/>
</dbReference>
<evidence type="ECO:0008006" key="3">
    <source>
        <dbReference type="Google" id="ProtNLM"/>
    </source>
</evidence>
<organism evidence="1 2">
    <name type="scientific">Nakamurella multipartita (strain ATCC 700099 / DSM 44233 / CIP 104796 / JCM 9543 / NBRC 105858 / Y-104)</name>
    <name type="common">Microsphaera multipartita</name>
    <dbReference type="NCBI Taxonomy" id="479431"/>
    <lineage>
        <taxon>Bacteria</taxon>
        <taxon>Bacillati</taxon>
        <taxon>Actinomycetota</taxon>
        <taxon>Actinomycetes</taxon>
        <taxon>Nakamurellales</taxon>
        <taxon>Nakamurellaceae</taxon>
        <taxon>Nakamurella</taxon>
    </lineage>
</organism>
<gene>
    <name evidence="1" type="ordered locus">Namu_2030</name>
</gene>
<accession>C8XI44</accession>